<evidence type="ECO:0000313" key="2">
    <source>
        <dbReference type="EMBL" id="KAK5836721.1"/>
    </source>
</evidence>
<keyword evidence="3" id="KW-1185">Reference proteome</keyword>
<comment type="caution">
    <text evidence="2">The sequence shown here is derived from an EMBL/GenBank/DDBJ whole genome shotgun (WGS) entry which is preliminary data.</text>
</comment>
<accession>A0ABR0QCD8</accession>
<dbReference type="Pfam" id="PF13963">
    <property type="entry name" value="Transpos_assoc"/>
    <property type="match status" value="1"/>
</dbReference>
<evidence type="ECO:0000259" key="1">
    <source>
        <dbReference type="Pfam" id="PF13963"/>
    </source>
</evidence>
<protein>
    <recommendedName>
        <fullName evidence="1">Transposase-associated domain-containing protein</fullName>
    </recommendedName>
</protein>
<name>A0ABR0QCD8_GOSAR</name>
<organism evidence="2 3">
    <name type="scientific">Gossypium arboreum</name>
    <name type="common">Tree cotton</name>
    <name type="synonym">Gossypium nanking</name>
    <dbReference type="NCBI Taxonomy" id="29729"/>
    <lineage>
        <taxon>Eukaryota</taxon>
        <taxon>Viridiplantae</taxon>
        <taxon>Streptophyta</taxon>
        <taxon>Embryophyta</taxon>
        <taxon>Tracheophyta</taxon>
        <taxon>Spermatophyta</taxon>
        <taxon>Magnoliopsida</taxon>
        <taxon>eudicotyledons</taxon>
        <taxon>Gunneridae</taxon>
        <taxon>Pentapetalae</taxon>
        <taxon>rosids</taxon>
        <taxon>malvids</taxon>
        <taxon>Malvales</taxon>
        <taxon>Malvaceae</taxon>
        <taxon>Malvoideae</taxon>
        <taxon>Gossypium</taxon>
    </lineage>
</organism>
<evidence type="ECO:0000313" key="3">
    <source>
        <dbReference type="Proteomes" id="UP001358586"/>
    </source>
</evidence>
<dbReference type="InterPro" id="IPR029480">
    <property type="entry name" value="Transpos_assoc"/>
</dbReference>
<feature type="domain" description="Transposase-associated" evidence="1">
    <location>
        <begin position="2"/>
        <end position="41"/>
    </location>
</feature>
<dbReference type="Proteomes" id="UP001358586">
    <property type="component" value="Chromosome 4"/>
</dbReference>
<dbReference type="EMBL" id="JARKNE010000004">
    <property type="protein sequence ID" value="KAK5836721.1"/>
    <property type="molecule type" value="Genomic_DNA"/>
</dbReference>
<sequence length="161" mass="18789">MILYPCKKCGNINWHIREVVYEYLIVDGFIRRYKKWIFLGECTHRRTFSTFNLAYTHNAYHQFVREDDMEGILRDAFNMRSHGLQSFPPEIIASNDCDIGGNAFTKTRRNVLDEEPNDDASKFYKNTKDVNGDEGEAQSIKKPIFWIQLAAIHAFRELGSS</sequence>
<reference evidence="2 3" key="1">
    <citation type="submission" date="2023-03" db="EMBL/GenBank/DDBJ databases">
        <title>WGS of Gossypium arboreum.</title>
        <authorList>
            <person name="Yu D."/>
        </authorList>
    </citation>
    <scope>NUCLEOTIDE SEQUENCE [LARGE SCALE GENOMIC DNA]</scope>
    <source>
        <tissue evidence="2">Leaf</tissue>
    </source>
</reference>
<proteinExistence type="predicted"/>
<gene>
    <name evidence="2" type="ORF">PVK06_012521</name>
</gene>